<feature type="domain" description="CRIB" evidence="2">
    <location>
        <begin position="178"/>
        <end position="193"/>
    </location>
</feature>
<gene>
    <name evidence="4" type="ORF">PILCRDRAFT_810133</name>
</gene>
<feature type="region of interest" description="Disordered" evidence="1">
    <location>
        <begin position="248"/>
        <end position="279"/>
    </location>
</feature>
<feature type="compositionally biased region" description="Basic and acidic residues" evidence="1">
    <location>
        <begin position="160"/>
        <end position="174"/>
    </location>
</feature>
<evidence type="ECO:0000259" key="2">
    <source>
        <dbReference type="PROSITE" id="PS50108"/>
    </source>
</evidence>
<proteinExistence type="predicted"/>
<protein>
    <recommendedName>
        <fullName evidence="6">WH1 domain-containing protein</fullName>
    </recommendedName>
</protein>
<dbReference type="SMART" id="SM00461">
    <property type="entry name" value="WH1"/>
    <property type="match status" value="1"/>
</dbReference>
<reference evidence="4 5" key="1">
    <citation type="submission" date="2014-04" db="EMBL/GenBank/DDBJ databases">
        <authorList>
            <consortium name="DOE Joint Genome Institute"/>
            <person name="Kuo A."/>
            <person name="Tarkka M."/>
            <person name="Buscot F."/>
            <person name="Kohler A."/>
            <person name="Nagy L.G."/>
            <person name="Floudas D."/>
            <person name="Copeland A."/>
            <person name="Barry K.W."/>
            <person name="Cichocki N."/>
            <person name="Veneault-Fourrey C."/>
            <person name="LaButti K."/>
            <person name="Lindquist E.A."/>
            <person name="Lipzen A."/>
            <person name="Lundell T."/>
            <person name="Morin E."/>
            <person name="Murat C."/>
            <person name="Sun H."/>
            <person name="Tunlid A."/>
            <person name="Henrissat B."/>
            <person name="Grigoriev I.V."/>
            <person name="Hibbett D.S."/>
            <person name="Martin F."/>
            <person name="Nordberg H.P."/>
            <person name="Cantor M.N."/>
            <person name="Hua S.X."/>
        </authorList>
    </citation>
    <scope>NUCLEOTIDE SEQUENCE [LARGE SCALE GENOMIC DNA]</scope>
    <source>
        <strain evidence="4 5">F 1598</strain>
    </source>
</reference>
<feature type="compositionally biased region" description="Basic residues" evidence="1">
    <location>
        <begin position="270"/>
        <end position="279"/>
    </location>
</feature>
<feature type="region of interest" description="Disordered" evidence="1">
    <location>
        <begin position="150"/>
        <end position="177"/>
    </location>
</feature>
<dbReference type="PROSITE" id="PS50108">
    <property type="entry name" value="CRIB"/>
    <property type="match status" value="1"/>
</dbReference>
<dbReference type="InterPro" id="IPR033927">
    <property type="entry name" value="WASPfam_EVH1"/>
</dbReference>
<dbReference type="CDD" id="cd01205">
    <property type="entry name" value="EVH1_WASP-like"/>
    <property type="match status" value="1"/>
</dbReference>
<reference evidence="5" key="2">
    <citation type="submission" date="2015-01" db="EMBL/GenBank/DDBJ databases">
        <title>Evolutionary Origins and Diversification of the Mycorrhizal Mutualists.</title>
        <authorList>
            <consortium name="DOE Joint Genome Institute"/>
            <consortium name="Mycorrhizal Genomics Consortium"/>
            <person name="Kohler A."/>
            <person name="Kuo A."/>
            <person name="Nagy L.G."/>
            <person name="Floudas D."/>
            <person name="Copeland A."/>
            <person name="Barry K.W."/>
            <person name="Cichocki N."/>
            <person name="Veneault-Fourrey C."/>
            <person name="LaButti K."/>
            <person name="Lindquist E.A."/>
            <person name="Lipzen A."/>
            <person name="Lundell T."/>
            <person name="Morin E."/>
            <person name="Murat C."/>
            <person name="Riley R."/>
            <person name="Ohm R."/>
            <person name="Sun H."/>
            <person name="Tunlid A."/>
            <person name="Henrissat B."/>
            <person name="Grigoriev I.V."/>
            <person name="Hibbett D.S."/>
            <person name="Martin F."/>
        </authorList>
    </citation>
    <scope>NUCLEOTIDE SEQUENCE [LARGE SCALE GENOMIC DNA]</scope>
    <source>
        <strain evidence="5">F 1598</strain>
    </source>
</reference>
<dbReference type="PROSITE" id="PS50229">
    <property type="entry name" value="WH1"/>
    <property type="match status" value="1"/>
</dbReference>
<accession>A0A0C3CR62</accession>
<dbReference type="InterPro" id="IPR036936">
    <property type="entry name" value="CRIB_dom_sf"/>
</dbReference>
<dbReference type="STRING" id="765440.A0A0C3CR62"/>
<dbReference type="EMBL" id="KN832970">
    <property type="protein sequence ID" value="KIM92117.1"/>
    <property type="molecule type" value="Genomic_DNA"/>
</dbReference>
<dbReference type="SUPFAM" id="SSF50729">
    <property type="entry name" value="PH domain-like"/>
    <property type="match status" value="1"/>
</dbReference>
<evidence type="ECO:0000313" key="5">
    <source>
        <dbReference type="Proteomes" id="UP000054166"/>
    </source>
</evidence>
<feature type="compositionally biased region" description="Basic residues" evidence="1">
    <location>
        <begin position="150"/>
        <end position="159"/>
    </location>
</feature>
<dbReference type="InterPro" id="IPR000095">
    <property type="entry name" value="CRIB_dom"/>
</dbReference>
<dbReference type="Proteomes" id="UP000054166">
    <property type="component" value="Unassembled WGS sequence"/>
</dbReference>
<dbReference type="Gene3D" id="3.90.810.10">
    <property type="entry name" value="CRIB domain"/>
    <property type="match status" value="1"/>
</dbReference>
<sequence>MTQSPSNTSEDRRRHPYLATVLNPSVQKIVSTASARIYHKPFGASHPEWTYSKIKGLLVFGQDRDVTGSDKSNIGQGYRLAETYWFRLIDLNTDRVVWMLRVPEVFEYQKDRPFFHTFSGSSRMFGFCFDDDEEAASFYTMVTNHIARPKSMTKGRTKSARRDKALPSRPRRVDPSTISAPAPASFVHIAHVGINAKGMIETSKDIDPAWQILVQDLQAYGVSHDVVEENVDFVEGFLAGAKLAKTRPTGTETKAVKVDLASDKPPEKRRLFRKKPPSQ</sequence>
<evidence type="ECO:0000256" key="1">
    <source>
        <dbReference type="SAM" id="MobiDB-lite"/>
    </source>
</evidence>
<evidence type="ECO:0008006" key="6">
    <source>
        <dbReference type="Google" id="ProtNLM"/>
    </source>
</evidence>
<dbReference type="HOGENOM" id="CLU_015385_2_0_1"/>
<evidence type="ECO:0000313" key="4">
    <source>
        <dbReference type="EMBL" id="KIM92117.1"/>
    </source>
</evidence>
<dbReference type="OrthoDB" id="3260578at2759"/>
<dbReference type="Gene3D" id="2.30.29.30">
    <property type="entry name" value="Pleckstrin-homology domain (PH domain)/Phosphotyrosine-binding domain (PTB)"/>
    <property type="match status" value="1"/>
</dbReference>
<keyword evidence="5" id="KW-1185">Reference proteome</keyword>
<name>A0A0C3CR62_PILCF</name>
<dbReference type="InterPro" id="IPR000697">
    <property type="entry name" value="WH1/EVH1_dom"/>
</dbReference>
<evidence type="ECO:0000259" key="3">
    <source>
        <dbReference type="PROSITE" id="PS50229"/>
    </source>
</evidence>
<feature type="domain" description="WH1" evidence="3">
    <location>
        <begin position="22"/>
        <end position="149"/>
    </location>
</feature>
<dbReference type="InParanoid" id="A0A0C3CR62"/>
<feature type="compositionally biased region" description="Basic and acidic residues" evidence="1">
    <location>
        <begin position="254"/>
        <end position="269"/>
    </location>
</feature>
<dbReference type="AlphaFoldDB" id="A0A0C3CR62"/>
<organism evidence="4 5">
    <name type="scientific">Piloderma croceum (strain F 1598)</name>
    <dbReference type="NCBI Taxonomy" id="765440"/>
    <lineage>
        <taxon>Eukaryota</taxon>
        <taxon>Fungi</taxon>
        <taxon>Dikarya</taxon>
        <taxon>Basidiomycota</taxon>
        <taxon>Agaricomycotina</taxon>
        <taxon>Agaricomycetes</taxon>
        <taxon>Agaricomycetidae</taxon>
        <taxon>Atheliales</taxon>
        <taxon>Atheliaceae</taxon>
        <taxon>Piloderma</taxon>
    </lineage>
</organism>
<dbReference type="InterPro" id="IPR011993">
    <property type="entry name" value="PH-like_dom_sf"/>
</dbReference>
<dbReference type="Pfam" id="PF00568">
    <property type="entry name" value="WH1"/>
    <property type="match status" value="1"/>
</dbReference>